<feature type="region of interest" description="Disordered" evidence="1">
    <location>
        <begin position="123"/>
        <end position="151"/>
    </location>
</feature>
<evidence type="ECO:0000256" key="1">
    <source>
        <dbReference type="SAM" id="MobiDB-lite"/>
    </source>
</evidence>
<gene>
    <name evidence="3" type="ORF">TL16_g00341</name>
</gene>
<organism evidence="3 4">
    <name type="scientific">Triparma laevis f. inornata</name>
    <dbReference type="NCBI Taxonomy" id="1714386"/>
    <lineage>
        <taxon>Eukaryota</taxon>
        <taxon>Sar</taxon>
        <taxon>Stramenopiles</taxon>
        <taxon>Ochrophyta</taxon>
        <taxon>Bolidophyceae</taxon>
        <taxon>Parmales</taxon>
        <taxon>Triparmaceae</taxon>
        <taxon>Triparma</taxon>
    </lineage>
</organism>
<proteinExistence type="predicted"/>
<name>A0A9W6ZCK9_9STRA</name>
<dbReference type="Pfam" id="PF00169">
    <property type="entry name" value="PH"/>
    <property type="match status" value="1"/>
</dbReference>
<dbReference type="SUPFAM" id="SSF50729">
    <property type="entry name" value="PH domain-like"/>
    <property type="match status" value="1"/>
</dbReference>
<evidence type="ECO:0000259" key="2">
    <source>
        <dbReference type="PROSITE" id="PS50003"/>
    </source>
</evidence>
<dbReference type="AlphaFoldDB" id="A0A9W6ZCK9"/>
<protein>
    <recommendedName>
        <fullName evidence="2">PH domain-containing protein</fullName>
    </recommendedName>
</protein>
<dbReference type="PANTHER" id="PTHR14336">
    <property type="entry name" value="TANDEM PH DOMAIN CONTAINING PROTEIN"/>
    <property type="match status" value="1"/>
</dbReference>
<dbReference type="PROSITE" id="PS50003">
    <property type="entry name" value="PH_DOMAIN"/>
    <property type="match status" value="1"/>
</dbReference>
<dbReference type="Gene3D" id="2.30.29.30">
    <property type="entry name" value="Pleckstrin-homology domain (PH domain)/Phosphotyrosine-binding domain (PTB)"/>
    <property type="match status" value="1"/>
</dbReference>
<dbReference type="InterPro" id="IPR011993">
    <property type="entry name" value="PH-like_dom_sf"/>
</dbReference>
<dbReference type="SMART" id="SM00233">
    <property type="entry name" value="PH"/>
    <property type="match status" value="1"/>
</dbReference>
<reference evidence="4" key="1">
    <citation type="journal article" date="2023" name="Commun. Biol.">
        <title>Genome analysis of Parmales, the sister group of diatoms, reveals the evolutionary specialization of diatoms from phago-mixotrophs to photoautotrophs.</title>
        <authorList>
            <person name="Ban H."/>
            <person name="Sato S."/>
            <person name="Yoshikawa S."/>
            <person name="Yamada K."/>
            <person name="Nakamura Y."/>
            <person name="Ichinomiya M."/>
            <person name="Sato N."/>
            <person name="Blanc-Mathieu R."/>
            <person name="Endo H."/>
            <person name="Kuwata A."/>
            <person name="Ogata H."/>
        </authorList>
    </citation>
    <scope>NUCLEOTIDE SEQUENCE [LARGE SCALE GENOMIC DNA]</scope>
</reference>
<dbReference type="EMBL" id="BLQM01000005">
    <property type="protein sequence ID" value="GMH48653.1"/>
    <property type="molecule type" value="Genomic_DNA"/>
</dbReference>
<accession>A0A9W6ZCK9</accession>
<dbReference type="InterPro" id="IPR001849">
    <property type="entry name" value="PH_domain"/>
</dbReference>
<comment type="caution">
    <text evidence="3">The sequence shown here is derived from an EMBL/GenBank/DDBJ whole genome shotgun (WGS) entry which is preliminary data.</text>
</comment>
<sequence>MPGRVRPAYTDTSTNIRYDCSNGEFEGWLTKQSAWLKDWRRRFFILKGSKLFFAKGESTSPHGMIDLATCTTVKSAELKAQKRNALEVSTPVTTFLMYADTEKEKDDWIGGIGKAIVRCSSTFHDDGEYNSDEEGEESSEEEDDDESNPYR</sequence>
<evidence type="ECO:0000313" key="3">
    <source>
        <dbReference type="EMBL" id="GMH48653.1"/>
    </source>
</evidence>
<dbReference type="Proteomes" id="UP001162640">
    <property type="component" value="Unassembled WGS sequence"/>
</dbReference>
<feature type="compositionally biased region" description="Acidic residues" evidence="1">
    <location>
        <begin position="128"/>
        <end position="151"/>
    </location>
</feature>
<dbReference type="FunFam" id="2.30.29.30:FF:000286">
    <property type="entry name" value="PH-protein kinase domain containing protein"/>
    <property type="match status" value="1"/>
</dbReference>
<dbReference type="InterPro" id="IPR051707">
    <property type="entry name" value="PI-Interact_SigTrans_Reg"/>
</dbReference>
<evidence type="ECO:0000313" key="4">
    <source>
        <dbReference type="Proteomes" id="UP001162640"/>
    </source>
</evidence>
<feature type="domain" description="PH" evidence="2">
    <location>
        <begin position="22"/>
        <end position="117"/>
    </location>
</feature>
<dbReference type="PANTHER" id="PTHR14336:SF8">
    <property type="entry name" value="PROTEIN OPY1"/>
    <property type="match status" value="1"/>
</dbReference>